<dbReference type="Pfam" id="PF03235">
    <property type="entry name" value="GmrSD_N"/>
    <property type="match status" value="1"/>
</dbReference>
<sequence length="560" mass="62610">MASDDSTIEIEQVGIGDVLKRHRLRVPPNQREYAWGESQVLNLLEDITLAISTDEPQHFLGSLVTIKRPHNVLEVADGQQRLATTALILSAMRNIVGGQHPNLTKLIDGFLSSIDTSTLEERPNISLNTADTSVFHSLIVTGQVGEGYIKNRVSHQLLKQAYELAKSHLNKVIAPLPSQEKWTAFQGWINYFQYKTKAILLIVSNEANSFRMFETLNDRGLKVSQSDLIKNYVFGQSGPRIDTAQQSWSSMKGALEALDEEDIMMNFIRHSLIVTNGFLQQKNIYDKIQSTTRGQQSSIALLSTWESLANDYVALSNPESSVWSGFPSKIRDNIKVLNLFDIAPLKPLLLAAAKKMPKNEAALTFEKVVAIGVRLIIASRTTTQSVEKPLGDIALKIWKEEIKDSKGVVVALAPSIPNDQQFKEAFESATVSNAQFARYYLRSLERVAKEEPEPWLIPNDDANIITLEHVCPQKPEANWPSWTADDVKAYVKRIGNMVLLTAQANSTLKSSSFADKQTQLSQSPYETTSMVGENSRWLPEDVVARQKRLADLALKAWPLR</sequence>
<keyword evidence="4" id="KW-1185">Reference proteome</keyword>
<dbReference type="EMBL" id="MWPQ01000040">
    <property type="protein sequence ID" value="OPH82898.1"/>
    <property type="molecule type" value="Genomic_DNA"/>
</dbReference>
<feature type="domain" description="GmrSD restriction endonucleases N-terminal" evidence="1">
    <location>
        <begin position="16"/>
        <end position="234"/>
    </location>
</feature>
<gene>
    <name evidence="3" type="ORF">B2M20_10255</name>
</gene>
<evidence type="ECO:0000313" key="4">
    <source>
        <dbReference type="Proteomes" id="UP000189940"/>
    </source>
</evidence>
<evidence type="ECO:0000259" key="1">
    <source>
        <dbReference type="Pfam" id="PF03235"/>
    </source>
</evidence>
<protein>
    <recommendedName>
        <fullName evidence="5">DUF262 domain-containing protein</fullName>
    </recommendedName>
</protein>
<evidence type="ECO:0008006" key="5">
    <source>
        <dbReference type="Google" id="ProtNLM"/>
    </source>
</evidence>
<dbReference type="RefSeq" id="WP_079446928.1">
    <property type="nucleotide sequence ID" value="NZ_MWPQ01000040.1"/>
</dbReference>
<feature type="domain" description="GmrSD restriction endonucleases C-terminal" evidence="2">
    <location>
        <begin position="417"/>
        <end position="551"/>
    </location>
</feature>
<accession>A0A1V4HY36</accession>
<dbReference type="Pfam" id="PF07510">
    <property type="entry name" value="GmrSD_C"/>
    <property type="match status" value="1"/>
</dbReference>
<reference evidence="3 4" key="1">
    <citation type="submission" date="2017-02" db="EMBL/GenBank/DDBJ databases">
        <title>Genome sequence of the nitrite-oxidizing bacterium Nitrobacter vulgaris strain Ab1.</title>
        <authorList>
            <person name="Mellbye B.L."/>
            <person name="Davis E.W."/>
            <person name="Spieck E."/>
            <person name="Chang J.H."/>
            <person name="Bottomley P.J."/>
            <person name="Sayavedra-Soto L.A."/>
        </authorList>
    </citation>
    <scope>NUCLEOTIDE SEQUENCE [LARGE SCALE GENOMIC DNA]</scope>
    <source>
        <strain evidence="3 4">Ab1</strain>
    </source>
</reference>
<dbReference type="OrthoDB" id="9798761at2"/>
<name>A0A1V4HY36_NITVU</name>
<dbReference type="InterPro" id="IPR004919">
    <property type="entry name" value="GmrSD_N"/>
</dbReference>
<dbReference type="AlphaFoldDB" id="A0A1V4HY36"/>
<proteinExistence type="predicted"/>
<dbReference type="STRING" id="29421.B2M20_10255"/>
<organism evidence="3 4">
    <name type="scientific">Nitrobacter vulgaris</name>
    <dbReference type="NCBI Taxonomy" id="29421"/>
    <lineage>
        <taxon>Bacteria</taxon>
        <taxon>Pseudomonadati</taxon>
        <taxon>Pseudomonadota</taxon>
        <taxon>Alphaproteobacteria</taxon>
        <taxon>Hyphomicrobiales</taxon>
        <taxon>Nitrobacteraceae</taxon>
        <taxon>Nitrobacter</taxon>
    </lineage>
</organism>
<evidence type="ECO:0000313" key="3">
    <source>
        <dbReference type="EMBL" id="OPH82898.1"/>
    </source>
</evidence>
<dbReference type="PANTHER" id="PTHR35149">
    <property type="entry name" value="SLL5132 PROTEIN"/>
    <property type="match status" value="1"/>
</dbReference>
<comment type="caution">
    <text evidence="3">The sequence shown here is derived from an EMBL/GenBank/DDBJ whole genome shotgun (WGS) entry which is preliminary data.</text>
</comment>
<dbReference type="PANTHER" id="PTHR35149:SF1">
    <property type="entry name" value="DUF5655 DOMAIN-CONTAINING PROTEIN"/>
    <property type="match status" value="1"/>
</dbReference>
<evidence type="ECO:0000259" key="2">
    <source>
        <dbReference type="Pfam" id="PF07510"/>
    </source>
</evidence>
<dbReference type="Proteomes" id="UP000189940">
    <property type="component" value="Unassembled WGS sequence"/>
</dbReference>
<dbReference type="InterPro" id="IPR011089">
    <property type="entry name" value="GmrSD_C"/>
</dbReference>